<dbReference type="Proteomes" id="UP000762676">
    <property type="component" value="Unassembled WGS sequence"/>
</dbReference>
<dbReference type="PROSITE" id="PS01175">
    <property type="entry name" value="RIBONUCLEASE_II"/>
    <property type="match status" value="1"/>
</dbReference>
<name>A0AAV4GME5_9GAST</name>
<keyword evidence="4" id="KW-0963">Cytoplasm</keyword>
<dbReference type="InterPro" id="IPR040476">
    <property type="entry name" value="CSD2"/>
</dbReference>
<dbReference type="AlphaFoldDB" id="A0AAV4GME5"/>
<evidence type="ECO:0000256" key="3">
    <source>
        <dbReference type="ARBA" id="ARBA00012163"/>
    </source>
</evidence>
<dbReference type="GO" id="GO:0008859">
    <property type="term" value="F:exoribonuclease II activity"/>
    <property type="evidence" value="ECO:0007669"/>
    <property type="project" value="UniProtKB-EC"/>
</dbReference>
<dbReference type="PANTHER" id="PTHR23355">
    <property type="entry name" value="RIBONUCLEASE"/>
    <property type="match status" value="1"/>
</dbReference>
<dbReference type="Gene3D" id="2.40.50.140">
    <property type="entry name" value="Nucleic acid-binding proteins"/>
    <property type="match status" value="2"/>
</dbReference>
<keyword evidence="8" id="KW-0694">RNA-binding</keyword>
<dbReference type="EMBL" id="BMAT01001487">
    <property type="protein sequence ID" value="GFR86932.1"/>
    <property type="molecule type" value="Genomic_DNA"/>
</dbReference>
<protein>
    <recommendedName>
        <fullName evidence="3">exoribonuclease II</fullName>
        <ecNumber evidence="3">3.1.13.1</ecNumber>
    </recommendedName>
</protein>
<evidence type="ECO:0000256" key="1">
    <source>
        <dbReference type="ARBA" id="ARBA00001849"/>
    </source>
</evidence>
<sequence length="671" mass="77089">MRGFMSKSKKRKKYIPAKKSKSTYISKDTYRGTIEVTNSGNGYFVCDDLEKDAFISKGNMGTAKNKDEVEVVLYLTRKGRCSEGKVVEIVKRYKTKFTGTVFLSKGEIFVTPSDFRIQGIIKIISKPQEDVKEKDRVIVVVKDWGTHKKGMEGEIVSVLGTSGDTRTEMKTILTDHGLEYDFPKEVEYLVKNMDTSISQKELLKRRDMRDRHTFTIDPKDAKDFDDAISFEKKSNGNYEIGVHIADVTHYVKPDTVLDEEALARGTSIYMVDKTVPMLPEFLSNGLCSLRPNEDKLTFSVIFELTADAKIVEYWYGKTIIHSDFRFAYEEVQHILETQQTNIPKEVSLNGSAYQVEEDMYIALSKLNGLAKKLRRQRMSNNAISFDKIEMGFILDSDGNPKGVVLKESKDAHKLIEEFMLLANKSVAEYIGKEKKQPFIYRVHDQPESEKLNDLQGVISKFGYKISTANKKQISTSLNTLLDDIKGTKEQNLIDTLTIRTMSKANYSTENIGHYALAFEYYTHFTSPIRRYPDMMVHRLLEHYLNGGKMQNMESYEEKCQHCSSMEEVAINTERQSIKYMQISYMQQFIGQQFTGLISGVMERGIFVEIIENKCEGLLRVKDLKDDYYSFDSKNYALVGVRTKKVYQLGDEVKIRVKKVNLEKRHLDFSIA</sequence>
<comment type="catalytic activity">
    <reaction evidence="1">
        <text>Exonucleolytic cleavage in the 3'- to 5'-direction to yield nucleoside 5'-phosphates.</text>
        <dbReference type="EC" id="3.1.13.1"/>
    </reaction>
</comment>
<dbReference type="CDD" id="cd04471">
    <property type="entry name" value="S1_RNase_R"/>
    <property type="match status" value="1"/>
</dbReference>
<comment type="caution">
    <text evidence="10">The sequence shown here is derived from an EMBL/GenBank/DDBJ whole genome shotgun (WGS) entry which is preliminary data.</text>
</comment>
<dbReference type="SMART" id="SM00955">
    <property type="entry name" value="RNB"/>
    <property type="match status" value="1"/>
</dbReference>
<keyword evidence="5" id="KW-0540">Nuclease</keyword>
<accession>A0AAV4GME5</accession>
<evidence type="ECO:0000256" key="6">
    <source>
        <dbReference type="ARBA" id="ARBA00022801"/>
    </source>
</evidence>
<keyword evidence="7" id="KW-0269">Exonuclease</keyword>
<dbReference type="InterPro" id="IPR022966">
    <property type="entry name" value="RNase_II/R_CS"/>
</dbReference>
<dbReference type="GO" id="GO:0006402">
    <property type="term" value="P:mRNA catabolic process"/>
    <property type="evidence" value="ECO:0007669"/>
    <property type="project" value="TreeGrafter"/>
</dbReference>
<gene>
    <name evidence="10" type="ORF">ElyMa_000734200</name>
</gene>
<dbReference type="PROSITE" id="PS50126">
    <property type="entry name" value="S1"/>
    <property type="match status" value="1"/>
</dbReference>
<evidence type="ECO:0000256" key="2">
    <source>
        <dbReference type="ARBA" id="ARBA00004496"/>
    </source>
</evidence>
<evidence type="ECO:0000313" key="11">
    <source>
        <dbReference type="Proteomes" id="UP000762676"/>
    </source>
</evidence>
<dbReference type="InterPro" id="IPR003029">
    <property type="entry name" value="S1_domain"/>
</dbReference>
<evidence type="ECO:0000313" key="10">
    <source>
        <dbReference type="EMBL" id="GFR86932.1"/>
    </source>
</evidence>
<dbReference type="Pfam" id="PF00773">
    <property type="entry name" value="RNB"/>
    <property type="match status" value="1"/>
</dbReference>
<keyword evidence="11" id="KW-1185">Reference proteome</keyword>
<dbReference type="InterPro" id="IPR013223">
    <property type="entry name" value="RNase_B_OB_dom"/>
</dbReference>
<dbReference type="HAMAP" id="MF_01895">
    <property type="entry name" value="RNase_R"/>
    <property type="match status" value="1"/>
</dbReference>
<dbReference type="GO" id="GO:0005829">
    <property type="term" value="C:cytosol"/>
    <property type="evidence" value="ECO:0007669"/>
    <property type="project" value="TreeGrafter"/>
</dbReference>
<evidence type="ECO:0000256" key="8">
    <source>
        <dbReference type="ARBA" id="ARBA00022884"/>
    </source>
</evidence>
<keyword evidence="6" id="KW-0378">Hydrolase</keyword>
<dbReference type="PANTHER" id="PTHR23355:SF9">
    <property type="entry name" value="DIS3-LIKE EXONUCLEASE 2"/>
    <property type="match status" value="1"/>
</dbReference>
<dbReference type="InterPro" id="IPR011805">
    <property type="entry name" value="RNase_R"/>
</dbReference>
<dbReference type="EC" id="3.1.13.1" evidence="3"/>
<reference evidence="10 11" key="1">
    <citation type="journal article" date="2021" name="Elife">
        <title>Chloroplast acquisition without the gene transfer in kleptoplastic sea slugs, Plakobranchus ocellatus.</title>
        <authorList>
            <person name="Maeda T."/>
            <person name="Takahashi S."/>
            <person name="Yoshida T."/>
            <person name="Shimamura S."/>
            <person name="Takaki Y."/>
            <person name="Nagai Y."/>
            <person name="Toyoda A."/>
            <person name="Suzuki Y."/>
            <person name="Arimoto A."/>
            <person name="Ishii H."/>
            <person name="Satoh N."/>
            <person name="Nishiyama T."/>
            <person name="Hasebe M."/>
            <person name="Maruyama T."/>
            <person name="Minagawa J."/>
            <person name="Obokata J."/>
            <person name="Shigenobu S."/>
        </authorList>
    </citation>
    <scope>NUCLEOTIDE SEQUENCE [LARGE SCALE GENOMIC DNA]</scope>
</reference>
<organism evidence="10 11">
    <name type="scientific">Elysia marginata</name>
    <dbReference type="NCBI Taxonomy" id="1093978"/>
    <lineage>
        <taxon>Eukaryota</taxon>
        <taxon>Metazoa</taxon>
        <taxon>Spiralia</taxon>
        <taxon>Lophotrochozoa</taxon>
        <taxon>Mollusca</taxon>
        <taxon>Gastropoda</taxon>
        <taxon>Heterobranchia</taxon>
        <taxon>Euthyneura</taxon>
        <taxon>Panpulmonata</taxon>
        <taxon>Sacoglossa</taxon>
        <taxon>Placobranchoidea</taxon>
        <taxon>Plakobranchidae</taxon>
        <taxon>Elysia</taxon>
    </lineage>
</organism>
<dbReference type="GO" id="GO:0003723">
    <property type="term" value="F:RNA binding"/>
    <property type="evidence" value="ECO:0007669"/>
    <property type="project" value="UniProtKB-KW"/>
</dbReference>
<dbReference type="SMART" id="SM00316">
    <property type="entry name" value="S1"/>
    <property type="match status" value="1"/>
</dbReference>
<dbReference type="InterPro" id="IPR012340">
    <property type="entry name" value="NA-bd_OB-fold"/>
</dbReference>
<dbReference type="InterPro" id="IPR001900">
    <property type="entry name" value="RNase_II/R"/>
</dbReference>
<evidence type="ECO:0000256" key="7">
    <source>
        <dbReference type="ARBA" id="ARBA00022839"/>
    </source>
</evidence>
<evidence type="ECO:0000256" key="5">
    <source>
        <dbReference type="ARBA" id="ARBA00022722"/>
    </source>
</evidence>
<dbReference type="SUPFAM" id="SSF50249">
    <property type="entry name" value="Nucleic acid-binding proteins"/>
    <property type="match status" value="4"/>
</dbReference>
<feature type="domain" description="S1 motif" evidence="9">
    <location>
        <begin position="590"/>
        <end position="671"/>
    </location>
</feature>
<evidence type="ECO:0000256" key="4">
    <source>
        <dbReference type="ARBA" id="ARBA00022490"/>
    </source>
</evidence>
<evidence type="ECO:0000259" key="9">
    <source>
        <dbReference type="PROSITE" id="PS50126"/>
    </source>
</evidence>
<dbReference type="Pfam" id="PF08206">
    <property type="entry name" value="OB_RNB"/>
    <property type="match status" value="1"/>
</dbReference>
<dbReference type="Pfam" id="PF17876">
    <property type="entry name" value="CSD2"/>
    <property type="match status" value="1"/>
</dbReference>
<dbReference type="NCBIfam" id="TIGR02063">
    <property type="entry name" value="RNase_R"/>
    <property type="match status" value="1"/>
</dbReference>
<proteinExistence type="inferred from homology"/>
<dbReference type="InterPro" id="IPR050180">
    <property type="entry name" value="RNR_Ribonuclease"/>
</dbReference>
<comment type="subcellular location">
    <subcellularLocation>
        <location evidence="2">Cytoplasm</location>
    </subcellularLocation>
</comment>
<dbReference type="InterPro" id="IPR004476">
    <property type="entry name" value="RNase_II/RNase_R"/>
</dbReference>
<dbReference type="Pfam" id="PF00575">
    <property type="entry name" value="S1"/>
    <property type="match status" value="1"/>
</dbReference>
<dbReference type="NCBIfam" id="TIGR00358">
    <property type="entry name" value="3_prime_RNase"/>
    <property type="match status" value="1"/>
</dbReference>